<proteinExistence type="predicted"/>
<keyword evidence="2" id="KW-1185">Reference proteome</keyword>
<dbReference type="Proteomes" id="UP000243459">
    <property type="component" value="Chromosome 1"/>
</dbReference>
<gene>
    <name evidence="1" type="ORF">A4U43_C01F24200</name>
</gene>
<evidence type="ECO:0000313" key="2">
    <source>
        <dbReference type="Proteomes" id="UP000243459"/>
    </source>
</evidence>
<accession>A0A5P1FTK0</accession>
<evidence type="ECO:0000313" key="1">
    <source>
        <dbReference type="EMBL" id="ONK81003.1"/>
    </source>
</evidence>
<dbReference type="AlphaFoldDB" id="A0A5P1FTK0"/>
<organism evidence="1 2">
    <name type="scientific">Asparagus officinalis</name>
    <name type="common">Garden asparagus</name>
    <dbReference type="NCBI Taxonomy" id="4686"/>
    <lineage>
        <taxon>Eukaryota</taxon>
        <taxon>Viridiplantae</taxon>
        <taxon>Streptophyta</taxon>
        <taxon>Embryophyta</taxon>
        <taxon>Tracheophyta</taxon>
        <taxon>Spermatophyta</taxon>
        <taxon>Magnoliopsida</taxon>
        <taxon>Liliopsida</taxon>
        <taxon>Asparagales</taxon>
        <taxon>Asparagaceae</taxon>
        <taxon>Asparagoideae</taxon>
        <taxon>Asparagus</taxon>
    </lineage>
</organism>
<reference evidence="2" key="1">
    <citation type="journal article" date="2017" name="Nat. Commun.">
        <title>The asparagus genome sheds light on the origin and evolution of a young Y chromosome.</title>
        <authorList>
            <person name="Harkess A."/>
            <person name="Zhou J."/>
            <person name="Xu C."/>
            <person name="Bowers J.E."/>
            <person name="Van der Hulst R."/>
            <person name="Ayyampalayam S."/>
            <person name="Mercati F."/>
            <person name="Riccardi P."/>
            <person name="McKain M.R."/>
            <person name="Kakrana A."/>
            <person name="Tang H."/>
            <person name="Ray J."/>
            <person name="Groenendijk J."/>
            <person name="Arikit S."/>
            <person name="Mathioni S.M."/>
            <person name="Nakano M."/>
            <person name="Shan H."/>
            <person name="Telgmann-Rauber A."/>
            <person name="Kanno A."/>
            <person name="Yue Z."/>
            <person name="Chen H."/>
            <person name="Li W."/>
            <person name="Chen Y."/>
            <person name="Xu X."/>
            <person name="Zhang Y."/>
            <person name="Luo S."/>
            <person name="Chen H."/>
            <person name="Gao J."/>
            <person name="Mao Z."/>
            <person name="Pires J.C."/>
            <person name="Luo M."/>
            <person name="Kudrna D."/>
            <person name="Wing R.A."/>
            <person name="Meyers B.C."/>
            <person name="Yi K."/>
            <person name="Kong H."/>
            <person name="Lavrijsen P."/>
            <person name="Sunseri F."/>
            <person name="Falavigna A."/>
            <person name="Ye Y."/>
            <person name="Leebens-Mack J.H."/>
            <person name="Chen G."/>
        </authorList>
    </citation>
    <scope>NUCLEOTIDE SEQUENCE [LARGE SCALE GENOMIC DNA]</scope>
    <source>
        <strain evidence="2">cv. DH0086</strain>
    </source>
</reference>
<sequence>MAIVSFVSKSGRCWRYLLDGPGSRTDVTGRAAGARATYVHAIPVVSGCIGVLSSAAHIGFVMMPDRYKIVHTESGIRRASHWSFRPFPYSLATWQVGYSRNVSFNIIPNCQTHMSKFLRQLPLTGNGLKWFRTGTVPYRFELGELVLGWDVT</sequence>
<dbReference type="EMBL" id="CM007381">
    <property type="protein sequence ID" value="ONK81003.1"/>
    <property type="molecule type" value="Genomic_DNA"/>
</dbReference>
<dbReference type="Gramene" id="ONK81003">
    <property type="protein sequence ID" value="ONK81003"/>
    <property type="gene ID" value="A4U43_C01F24200"/>
</dbReference>
<name>A0A5P1FTK0_ASPOF</name>
<protein>
    <submittedName>
        <fullName evidence="1">Uncharacterized protein</fullName>
    </submittedName>
</protein>